<evidence type="ECO:0000256" key="2">
    <source>
        <dbReference type="ARBA" id="ARBA00022614"/>
    </source>
</evidence>
<feature type="signal peptide" evidence="10">
    <location>
        <begin position="1"/>
        <end position="26"/>
    </location>
</feature>
<dbReference type="EMBL" id="JACGWO010000002">
    <property type="protein sequence ID" value="KAK4434407.1"/>
    <property type="molecule type" value="Genomic_DNA"/>
</dbReference>
<feature type="transmembrane region" description="Helical" evidence="9">
    <location>
        <begin position="287"/>
        <end position="311"/>
    </location>
</feature>
<keyword evidence="12" id="KW-0675">Receptor</keyword>
<name>A0AAE1YQS3_9LAMI</name>
<evidence type="ECO:0000256" key="9">
    <source>
        <dbReference type="SAM" id="Phobius"/>
    </source>
</evidence>
<evidence type="ECO:0000256" key="8">
    <source>
        <dbReference type="SAM" id="Coils"/>
    </source>
</evidence>
<dbReference type="Pfam" id="PF00560">
    <property type="entry name" value="LRR_1"/>
    <property type="match status" value="1"/>
</dbReference>
<keyword evidence="5" id="KW-0677">Repeat</keyword>
<proteinExistence type="predicted"/>
<dbReference type="PANTHER" id="PTHR48007">
    <property type="entry name" value="LEUCINE-RICH REPEAT RECEPTOR-LIKE PROTEIN KINASE PXC1"/>
    <property type="match status" value="1"/>
</dbReference>
<dbReference type="AlphaFoldDB" id="A0AAE1YQS3"/>
<dbReference type="InterPro" id="IPR000719">
    <property type="entry name" value="Prot_kinase_dom"/>
</dbReference>
<comment type="subcellular location">
    <subcellularLocation>
        <location evidence="1">Membrane</location>
    </subcellularLocation>
</comment>
<dbReference type="InterPro" id="IPR001611">
    <property type="entry name" value="Leu-rich_rpt"/>
</dbReference>
<dbReference type="InterPro" id="IPR011009">
    <property type="entry name" value="Kinase-like_dom_sf"/>
</dbReference>
<dbReference type="GO" id="GO:0005524">
    <property type="term" value="F:ATP binding"/>
    <property type="evidence" value="ECO:0007669"/>
    <property type="project" value="InterPro"/>
</dbReference>
<evidence type="ECO:0000256" key="3">
    <source>
        <dbReference type="ARBA" id="ARBA00022692"/>
    </source>
</evidence>
<dbReference type="InterPro" id="IPR046959">
    <property type="entry name" value="PRK1-6/SRF4-like"/>
</dbReference>
<evidence type="ECO:0000313" key="12">
    <source>
        <dbReference type="EMBL" id="KAK4434407.1"/>
    </source>
</evidence>
<feature type="coiled-coil region" evidence="8">
    <location>
        <begin position="334"/>
        <end position="361"/>
    </location>
</feature>
<dbReference type="Gene3D" id="1.10.510.10">
    <property type="entry name" value="Transferase(Phosphotransferase) domain 1"/>
    <property type="match status" value="1"/>
</dbReference>
<reference evidence="12" key="1">
    <citation type="submission" date="2020-06" db="EMBL/GenBank/DDBJ databases">
        <authorList>
            <person name="Li T."/>
            <person name="Hu X."/>
            <person name="Zhang T."/>
            <person name="Song X."/>
            <person name="Zhang H."/>
            <person name="Dai N."/>
            <person name="Sheng W."/>
            <person name="Hou X."/>
            <person name="Wei L."/>
        </authorList>
    </citation>
    <scope>NUCLEOTIDE SEQUENCE</scope>
    <source>
        <strain evidence="12">3651</strain>
        <tissue evidence="12">Leaf</tissue>
    </source>
</reference>
<evidence type="ECO:0000256" key="1">
    <source>
        <dbReference type="ARBA" id="ARBA00004370"/>
    </source>
</evidence>
<keyword evidence="12" id="KW-0418">Kinase</keyword>
<dbReference type="Gene3D" id="3.30.200.20">
    <property type="entry name" value="Phosphorylase Kinase, domain 1"/>
    <property type="match status" value="1"/>
</dbReference>
<protein>
    <submittedName>
        <fullName evidence="12">Inactive receptor kinase</fullName>
    </submittedName>
</protein>
<dbReference type="PROSITE" id="PS51450">
    <property type="entry name" value="LRR"/>
    <property type="match status" value="1"/>
</dbReference>
<keyword evidence="6 9" id="KW-1133">Transmembrane helix</keyword>
<keyword evidence="13" id="KW-1185">Reference proteome</keyword>
<dbReference type="InterPro" id="IPR032675">
    <property type="entry name" value="LRR_dom_sf"/>
</dbReference>
<feature type="domain" description="Protein kinase" evidence="11">
    <location>
        <begin position="389"/>
        <end position="655"/>
    </location>
</feature>
<feature type="chain" id="PRO_5042038815" evidence="10">
    <location>
        <begin position="27"/>
        <end position="668"/>
    </location>
</feature>
<keyword evidence="7 9" id="KW-0472">Membrane</keyword>
<gene>
    <name evidence="12" type="ORF">Salat_0603500</name>
</gene>
<evidence type="ECO:0000256" key="6">
    <source>
        <dbReference type="ARBA" id="ARBA00022989"/>
    </source>
</evidence>
<evidence type="ECO:0000256" key="4">
    <source>
        <dbReference type="ARBA" id="ARBA00022729"/>
    </source>
</evidence>
<dbReference type="SUPFAM" id="SSF56112">
    <property type="entry name" value="Protein kinase-like (PK-like)"/>
    <property type="match status" value="1"/>
</dbReference>
<organism evidence="12 13">
    <name type="scientific">Sesamum alatum</name>
    <dbReference type="NCBI Taxonomy" id="300844"/>
    <lineage>
        <taxon>Eukaryota</taxon>
        <taxon>Viridiplantae</taxon>
        <taxon>Streptophyta</taxon>
        <taxon>Embryophyta</taxon>
        <taxon>Tracheophyta</taxon>
        <taxon>Spermatophyta</taxon>
        <taxon>Magnoliopsida</taxon>
        <taxon>eudicotyledons</taxon>
        <taxon>Gunneridae</taxon>
        <taxon>Pentapetalae</taxon>
        <taxon>asterids</taxon>
        <taxon>lamiids</taxon>
        <taxon>Lamiales</taxon>
        <taxon>Pedaliaceae</taxon>
        <taxon>Sesamum</taxon>
    </lineage>
</organism>
<keyword evidence="2" id="KW-0433">Leucine-rich repeat</keyword>
<dbReference type="Pfam" id="PF00069">
    <property type="entry name" value="Pkinase"/>
    <property type="match status" value="1"/>
</dbReference>
<dbReference type="GO" id="GO:0004672">
    <property type="term" value="F:protein kinase activity"/>
    <property type="evidence" value="ECO:0007669"/>
    <property type="project" value="InterPro"/>
</dbReference>
<dbReference type="GO" id="GO:0016020">
    <property type="term" value="C:membrane"/>
    <property type="evidence" value="ECO:0007669"/>
    <property type="project" value="UniProtKB-SubCell"/>
</dbReference>
<accession>A0AAE1YQS3</accession>
<evidence type="ECO:0000256" key="10">
    <source>
        <dbReference type="SAM" id="SignalP"/>
    </source>
</evidence>
<dbReference type="Gene3D" id="3.80.10.10">
    <property type="entry name" value="Ribonuclease Inhibitor"/>
    <property type="match status" value="2"/>
</dbReference>
<evidence type="ECO:0000259" key="11">
    <source>
        <dbReference type="PROSITE" id="PS50011"/>
    </source>
</evidence>
<dbReference type="SUPFAM" id="SSF52058">
    <property type="entry name" value="L domain-like"/>
    <property type="match status" value="1"/>
</dbReference>
<reference evidence="12" key="2">
    <citation type="journal article" date="2024" name="Plant">
        <title>Genomic evolution and insights into agronomic trait innovations of Sesamum species.</title>
        <authorList>
            <person name="Miao H."/>
            <person name="Wang L."/>
            <person name="Qu L."/>
            <person name="Liu H."/>
            <person name="Sun Y."/>
            <person name="Le M."/>
            <person name="Wang Q."/>
            <person name="Wei S."/>
            <person name="Zheng Y."/>
            <person name="Lin W."/>
            <person name="Duan Y."/>
            <person name="Cao H."/>
            <person name="Xiong S."/>
            <person name="Wang X."/>
            <person name="Wei L."/>
            <person name="Li C."/>
            <person name="Ma Q."/>
            <person name="Ju M."/>
            <person name="Zhao R."/>
            <person name="Li G."/>
            <person name="Mu C."/>
            <person name="Tian Q."/>
            <person name="Mei H."/>
            <person name="Zhang T."/>
            <person name="Gao T."/>
            <person name="Zhang H."/>
        </authorList>
    </citation>
    <scope>NUCLEOTIDE SEQUENCE</scope>
    <source>
        <strain evidence="12">3651</strain>
    </source>
</reference>
<comment type="caution">
    <text evidence="12">The sequence shown here is derived from an EMBL/GenBank/DDBJ whole genome shotgun (WGS) entry which is preliminary data.</text>
</comment>
<dbReference type="PROSITE" id="PS50011">
    <property type="entry name" value="PROTEIN_KINASE_DOM"/>
    <property type="match status" value="1"/>
</dbReference>
<dbReference type="Proteomes" id="UP001293254">
    <property type="component" value="Unassembled WGS sequence"/>
</dbReference>
<keyword evidence="4 10" id="KW-0732">Signal</keyword>
<dbReference type="PANTHER" id="PTHR48007:SF37">
    <property type="entry name" value="LEUCINE-RICH REPEAT PROTEIN KINASE FAMILY PROTEIN"/>
    <property type="match status" value="1"/>
</dbReference>
<evidence type="ECO:0000256" key="7">
    <source>
        <dbReference type="ARBA" id="ARBA00023136"/>
    </source>
</evidence>
<dbReference type="FunFam" id="3.80.10.10:FF:000400">
    <property type="entry name" value="Nuclear pore complex protein NUP107"/>
    <property type="match status" value="1"/>
</dbReference>
<keyword evidence="3 9" id="KW-0812">Transmembrane</keyword>
<evidence type="ECO:0000256" key="5">
    <source>
        <dbReference type="ARBA" id="ARBA00022737"/>
    </source>
</evidence>
<dbReference type="Pfam" id="PF13855">
    <property type="entry name" value="LRR_8"/>
    <property type="match status" value="1"/>
</dbReference>
<keyword evidence="12" id="KW-0808">Transferase</keyword>
<sequence>MVKRHSNYFLLFSVAFYCHCSFLVLCSPSPGKNLLLPSDASALLDFKSKADLRNKLRFSPKTSFAFCKWDGVQCSDSRAVKVVIESRNLGGVFAPATLTQLRELRVLSLRNNSLTGPIPDLSGLVNLKVLFLSRNYFSGSVPPSVSTLHRLKTLDLSYNMLAGPIPDSLSGLDRLYYLRLDFNRFNGSVPPLNQSSLQIFNVSHNVLTGAIPVTPALSRFNMTSFALNSGLCGEIIHKECPSTRPFFGQPTPNAPPPTSAAALRQTAGLRDGVALSSKGIMQKHRRAALVIGFSLGVSIVVISLICLAFAVRKHKRSPKGESTKMGLDPSVTGNAEAVMRIAEENEELEEKVKRVQEGKQLQTTAAGKSGSLVFCAGEAQVYTLDQLMRASAELLGKGTMGSTYKAVLDSRLIVTVKRLDGGRLGGTSQEMFEGHMESVGGLRHPNLVPLRAYFQAKEERLLIYDYQPNGSLFSLIHGSKPAKAKPLHWTSCLKIAEDAAQGLCYIHQAWRLVHGNLKSSNVLLGSDFEACLTDYCLVALATPSPDEDANSIAYKAPEILRFDHRDATSKSDVYSFGVLLLELLTGKHPSQHPNLTPDDMISWARSARDVEDNGETNQLEMLLEVAVACRVASPEQRPTMWQVLKMIQEIKEVVLMEDDEFNSSSGNS</sequence>
<keyword evidence="8" id="KW-0175">Coiled coil</keyword>
<evidence type="ECO:0000313" key="13">
    <source>
        <dbReference type="Proteomes" id="UP001293254"/>
    </source>
</evidence>